<gene>
    <name evidence="1" type="ORF">PCOR1329_LOCUS42680</name>
</gene>
<evidence type="ECO:0000313" key="2">
    <source>
        <dbReference type="Proteomes" id="UP001189429"/>
    </source>
</evidence>
<dbReference type="EMBL" id="CAUYUJ010015128">
    <property type="protein sequence ID" value="CAK0850240.1"/>
    <property type="molecule type" value="Genomic_DNA"/>
</dbReference>
<organism evidence="1 2">
    <name type="scientific">Prorocentrum cordatum</name>
    <dbReference type="NCBI Taxonomy" id="2364126"/>
    <lineage>
        <taxon>Eukaryota</taxon>
        <taxon>Sar</taxon>
        <taxon>Alveolata</taxon>
        <taxon>Dinophyceae</taxon>
        <taxon>Prorocentrales</taxon>
        <taxon>Prorocentraceae</taxon>
        <taxon>Prorocentrum</taxon>
    </lineage>
</organism>
<reference evidence="1" key="1">
    <citation type="submission" date="2023-10" db="EMBL/GenBank/DDBJ databases">
        <authorList>
            <person name="Chen Y."/>
            <person name="Shah S."/>
            <person name="Dougan E. K."/>
            <person name="Thang M."/>
            <person name="Chan C."/>
        </authorList>
    </citation>
    <scope>NUCLEOTIDE SEQUENCE [LARGE SCALE GENOMIC DNA]</scope>
</reference>
<dbReference type="Proteomes" id="UP001189429">
    <property type="component" value="Unassembled WGS sequence"/>
</dbReference>
<name>A0ABN9TVE7_9DINO</name>
<evidence type="ECO:0000313" key="1">
    <source>
        <dbReference type="EMBL" id="CAK0850240.1"/>
    </source>
</evidence>
<comment type="caution">
    <text evidence="1">The sequence shown here is derived from an EMBL/GenBank/DDBJ whole genome shotgun (WGS) entry which is preliminary data.</text>
</comment>
<proteinExistence type="predicted"/>
<sequence>MYDGHLAHGKMLIYCDCTVTSDGDFRFTDSLHFTDVSPQCRNDGSSFYILPEPGWYQCLHVSGTTISGNLYSSEDDMTIEYPLVRRDKCPCNELCSICGQGQTCAEAIKCQMDKLTSGFGSNNPGDDGALEDACNVGIAAVKDECSACDNCTECSVARLLDDARRDSRAAAQAGTLAAASAVAIPLCLLAAASGAAAALAGLHRRARAAPLAVPTELGALSETEGQLS</sequence>
<accession>A0ABN9TVE7</accession>
<protein>
    <submittedName>
        <fullName evidence="1">Uncharacterized protein</fullName>
    </submittedName>
</protein>
<keyword evidence="2" id="KW-1185">Reference proteome</keyword>